<accession>A0A0P6XSE1</accession>
<reference evidence="2 3" key="1">
    <citation type="submission" date="2015-07" db="EMBL/GenBank/DDBJ databases">
        <title>Whole genome sequence of Ardenticatena maritima DSM 23922.</title>
        <authorList>
            <person name="Hemp J."/>
            <person name="Ward L.M."/>
            <person name="Pace L.A."/>
            <person name="Fischer W.W."/>
        </authorList>
    </citation>
    <scope>NUCLEOTIDE SEQUENCE [LARGE SCALE GENOMIC DNA]</scope>
    <source>
        <strain evidence="2 3">110S</strain>
    </source>
</reference>
<dbReference type="EMBL" id="LGKN01000006">
    <property type="protein sequence ID" value="KPL87259.1"/>
    <property type="molecule type" value="Genomic_DNA"/>
</dbReference>
<dbReference type="InterPro" id="IPR001296">
    <property type="entry name" value="Glyco_trans_1"/>
</dbReference>
<dbReference type="PANTHER" id="PTHR45947:SF3">
    <property type="entry name" value="SULFOQUINOVOSYL TRANSFERASE SQD2"/>
    <property type="match status" value="1"/>
</dbReference>
<name>A0A0P6XSE1_9CHLR</name>
<proteinExistence type="predicted"/>
<dbReference type="Pfam" id="PF00534">
    <property type="entry name" value="Glycos_transf_1"/>
    <property type="match status" value="1"/>
</dbReference>
<organism evidence="2 3">
    <name type="scientific">Ardenticatena maritima</name>
    <dbReference type="NCBI Taxonomy" id="872965"/>
    <lineage>
        <taxon>Bacteria</taxon>
        <taxon>Bacillati</taxon>
        <taxon>Chloroflexota</taxon>
        <taxon>Ardenticatenia</taxon>
        <taxon>Ardenticatenales</taxon>
        <taxon>Ardenticatenaceae</taxon>
        <taxon>Ardenticatena</taxon>
    </lineage>
</organism>
<evidence type="ECO:0000259" key="1">
    <source>
        <dbReference type="Pfam" id="PF00534"/>
    </source>
</evidence>
<dbReference type="AlphaFoldDB" id="A0A0P6XSE1"/>
<gene>
    <name evidence="2" type="ORF">SE16_12215</name>
</gene>
<comment type="caution">
    <text evidence="2">The sequence shown here is derived from an EMBL/GenBank/DDBJ whole genome shotgun (WGS) entry which is preliminary data.</text>
</comment>
<dbReference type="InterPro" id="IPR050194">
    <property type="entry name" value="Glycosyltransferase_grp1"/>
</dbReference>
<dbReference type="GO" id="GO:0016757">
    <property type="term" value="F:glycosyltransferase activity"/>
    <property type="evidence" value="ECO:0007669"/>
    <property type="project" value="InterPro"/>
</dbReference>
<dbReference type="PATRIC" id="fig|872965.6.peg.2905"/>
<dbReference type="PANTHER" id="PTHR45947">
    <property type="entry name" value="SULFOQUINOVOSYL TRANSFERASE SQD2"/>
    <property type="match status" value="1"/>
</dbReference>
<protein>
    <recommendedName>
        <fullName evidence="1">Glycosyl transferase family 1 domain-containing protein</fullName>
    </recommendedName>
</protein>
<dbReference type="Gene3D" id="3.40.50.2000">
    <property type="entry name" value="Glycogen Phosphorylase B"/>
    <property type="match status" value="1"/>
</dbReference>
<evidence type="ECO:0000313" key="3">
    <source>
        <dbReference type="Proteomes" id="UP000050502"/>
    </source>
</evidence>
<dbReference type="Proteomes" id="UP000050502">
    <property type="component" value="Unassembled WGS sequence"/>
</dbReference>
<feature type="domain" description="Glycosyl transferase family 1" evidence="1">
    <location>
        <begin position="2"/>
        <end position="94"/>
    </location>
</feature>
<sequence>MRFLGTLNREHVWQTLSEVDVVLVPSLWYETYCFVAHEAFAAGRPVIASNLGVLAERVDHEVNGLLVEPGNIEAWREAMQRVVDDPTLLVRLREGIPSLKTIDEHAEEIIQVYTRLVSSVTSS</sequence>
<dbReference type="SUPFAM" id="SSF53756">
    <property type="entry name" value="UDP-Glycosyltransferase/glycogen phosphorylase"/>
    <property type="match status" value="1"/>
</dbReference>
<evidence type="ECO:0000313" key="2">
    <source>
        <dbReference type="EMBL" id="KPL87259.1"/>
    </source>
</evidence>